<name>A0ABW0JTU1_9GAMM</name>
<sequence length="237" mass="25512">MIIRSLFVPLVGAALLFGSTAMAAAAKTPTAFTATYRVTQGGMPLGDAKVTLRPAGDGEWVYSKSIKGSGGMAALLAANLEESSRFRWKGVAPEAVSYDYQLTSAIKSKQRHLRVDWAKKQVSVDEGKGANTYPAAPGMVERNTLALAIGMALRDGSKNLALPVAVKQQVETQNFKVTGKETIKVPAGSFDAERVERTDADRGFSAWYVPDQYPLPVKLSQHDGGNVEMELLSYRAD</sequence>
<dbReference type="EMBL" id="JBHSMM010000001">
    <property type="protein sequence ID" value="MFC5439231.1"/>
    <property type="molecule type" value="Genomic_DNA"/>
</dbReference>
<proteinExistence type="predicted"/>
<dbReference type="Pfam" id="PF11306">
    <property type="entry name" value="DUF3108"/>
    <property type="match status" value="1"/>
</dbReference>
<keyword evidence="3" id="KW-1185">Reference proteome</keyword>
<feature type="signal peptide" evidence="1">
    <location>
        <begin position="1"/>
        <end position="23"/>
    </location>
</feature>
<gene>
    <name evidence="2" type="ORF">ACFPK0_04280</name>
</gene>
<accession>A0ABW0JTU1</accession>
<feature type="chain" id="PRO_5047421666" evidence="1">
    <location>
        <begin position="24"/>
        <end position="237"/>
    </location>
</feature>
<evidence type="ECO:0000313" key="2">
    <source>
        <dbReference type="EMBL" id="MFC5439231.1"/>
    </source>
</evidence>
<dbReference type="Gene3D" id="2.40.360.20">
    <property type="match status" value="1"/>
</dbReference>
<organism evidence="2 3">
    <name type="scientific">Rhodanobacter ginsenosidimutans</name>
    <dbReference type="NCBI Taxonomy" id="490571"/>
    <lineage>
        <taxon>Bacteria</taxon>
        <taxon>Pseudomonadati</taxon>
        <taxon>Pseudomonadota</taxon>
        <taxon>Gammaproteobacteria</taxon>
        <taxon>Lysobacterales</taxon>
        <taxon>Rhodanobacteraceae</taxon>
        <taxon>Rhodanobacter</taxon>
    </lineage>
</organism>
<dbReference type="InterPro" id="IPR021457">
    <property type="entry name" value="DUF3108"/>
</dbReference>
<protein>
    <submittedName>
        <fullName evidence="2">DUF3108 domain-containing protein</fullName>
    </submittedName>
</protein>
<evidence type="ECO:0000313" key="3">
    <source>
        <dbReference type="Proteomes" id="UP001596018"/>
    </source>
</evidence>
<comment type="caution">
    <text evidence="2">The sequence shown here is derived from an EMBL/GenBank/DDBJ whole genome shotgun (WGS) entry which is preliminary data.</text>
</comment>
<keyword evidence="1" id="KW-0732">Signal</keyword>
<dbReference type="Proteomes" id="UP001596018">
    <property type="component" value="Unassembled WGS sequence"/>
</dbReference>
<reference evidence="3" key="1">
    <citation type="journal article" date="2019" name="Int. J. Syst. Evol. Microbiol.">
        <title>The Global Catalogue of Microorganisms (GCM) 10K type strain sequencing project: providing services to taxonomists for standard genome sequencing and annotation.</title>
        <authorList>
            <consortium name="The Broad Institute Genomics Platform"/>
            <consortium name="The Broad Institute Genome Sequencing Center for Infectious Disease"/>
            <person name="Wu L."/>
            <person name="Ma J."/>
        </authorList>
    </citation>
    <scope>NUCLEOTIDE SEQUENCE [LARGE SCALE GENOMIC DNA]</scope>
    <source>
        <strain evidence="3">KACC 12822</strain>
    </source>
</reference>
<dbReference type="RefSeq" id="WP_056081566.1">
    <property type="nucleotide sequence ID" value="NZ_JALBWS010000015.1"/>
</dbReference>
<evidence type="ECO:0000256" key="1">
    <source>
        <dbReference type="SAM" id="SignalP"/>
    </source>
</evidence>